<evidence type="ECO:0000256" key="4">
    <source>
        <dbReference type="ARBA" id="ARBA00022840"/>
    </source>
</evidence>
<evidence type="ECO:0008006" key="10">
    <source>
        <dbReference type="Google" id="ProtNLM"/>
    </source>
</evidence>
<dbReference type="EMBL" id="CDMY01000626">
    <property type="protein sequence ID" value="CEM27081.1"/>
    <property type="molecule type" value="Genomic_DNA"/>
</dbReference>
<feature type="compositionally biased region" description="Pro residues" evidence="5">
    <location>
        <begin position="1059"/>
        <end position="1073"/>
    </location>
</feature>
<dbReference type="PANTHER" id="PTHR18934:SF237">
    <property type="entry name" value="ATP-DEPENDENT DNA_RNA HELICASE DHX36"/>
    <property type="match status" value="1"/>
</dbReference>
<dbReference type="GO" id="GO:0004386">
    <property type="term" value="F:helicase activity"/>
    <property type="evidence" value="ECO:0007669"/>
    <property type="project" value="UniProtKB-KW"/>
</dbReference>
<dbReference type="PROSITE" id="PS00690">
    <property type="entry name" value="DEAH_ATP_HELICASE"/>
    <property type="match status" value="1"/>
</dbReference>
<sequence>MAALLGSHPHAPEPPPPMTIPPPQPPQPPPPPAHPRMAWHHEDQSGRGGDGDTVMMDQSGASSSGHPMETEGEMAAAPPAAAAAAEEEDLPIMKHRQMIVDHIEHNPVTCVQGETGCGKSTRVPQFLLQHHQAMKSTSNLNIMCTQPRRLACIALARRVASELGEDLGQTVGYRISGDSMVSGRTKLTFVTTGYLLQVLVNDPSYLRSYSHIILDEVHERDLDADLLSLVIKLQMHAHPHMRLVIMSATLQGELFASYFAVNNMTPNTIFVGAKRFPVQTIYLNQLTNIPSSTHPSHHHGQPHPPLQPKDFPPLDPHMAAAHGGGAHAHQQHELLLANGTVVENLLARKLGPGRTQLRLTSNSKGVLTQTTREFDDAAAPDRKRGKGNQPQPQYMRNRYEQMEEDGDQDENDDDADFRKMDSLGADVTHALIDTKMQPNILKADTEELDHDESQPAGGGPSLMRDHSSPLPLLHQQQHAMAHHHHHRPRYKYRLFVLHSLIDKEEQEAVFSPPPNDTVHVVLASNIAESSLTLPAVRVVIDFCLHRRLVHDKRRHMSALLRSWTSHASSQQRAGRTGRVFPGVAIRLVSDKFYHNCMSKFDPPEMEVAPLEKLYLQVKHLAVKLNAAQKQFSTPKELLRMTVQPPPMDALDAALTTLDELGALTNNHRNEDAGITPLGALMMTLPLDIHLCRLVLFGFIFGCPCDGIVVAAAVSAQDPFTMPSHLVIKNPAEFGASLQKSLLSRAHFDANHHSEPLMLRNVFVEWLLRLEEHLLHKHRNQPNWQRQNGYRPPRGGGRGGGMRNVTQQVRSTSRVMKREYIQVSREFGRDHAVIPKRLTQLALTTLDILQRVDKLIPDVEGCPLKRSVGILLDLLQGLPPCPNVSIAELFPSIKEKNEYARHPDHDYSVGALFTRDMRLFRLLIFASFTPQFIVGSPKVYAPDGMGMDGSADWQMNANDKNTKAVAKQAKILQDMHARGMGNMIDRTVVLSMIPRDLSLPELETSLRLMCPNLRLSLQTLESQVLVTFPACSANDFMSPFGPPNPPPGPFGANSRGGGYPPIPAMMPSPPPLPSPSSSFYSQPANNEREMVGYEPRDDRQQQQQPIGEDDNLRNARGLLRGMPKPPLGGHIVKGDGVIASLDLAAHLLNQFGMGRWKFTIPLPLDEPVASFKQDRMQLDTNEDRYIDFYRRKLEITKPAHPYALGWDIVAGTAVYNFDGVNMRPSATSSGAQKQKKKAIKGCCNFRNPIGFAAACPPDNNTAKQPKEVFGVFVAQQGTDSPGLTWIEGVTLVPPHEFFTSLLAFSRHHYDIHLMCEFTLHKGTVLKGMRLYDNLREWSFPPWDDGPILTLTDLLRINHVRRLISDAFGPVSVHQEQPQHSASALGPREREETEVAVLTSMAENATRVQEALNVMLDYLHSPECDEQDYSWMADVGPPRPDSYDGLGRELIRLGEDREQQSQRQGGGKKGKKKGGGGGQANQLGAPQLLDVFAFDTAPPEPADGVKMWEFFRPLALRQMGNCQMDQRARELNAIRSQMAKQRERELQVERQRQKAENKRITEQQQAAALARKQQQQHHARGGRGGKHFRGGRGGAGGGGMHPYHQTHHGHHHGHHQIPTHHGHMPRPHVIPPPAPAQPPSAPPGSFYDSFSTASYPPAPPAPAAHPYHGYGGRFPQPTQPRAPQPSHTQPPPPPVPAQPSAPAPGPAPAAAMPPPPMNVNMSMNVNGQNQYGYGGQSQLYQQHQQHQAPQQHHNAAAFAHGQYMQHQQHQNQGGGYPGWQQQQQGYYRE</sequence>
<feature type="compositionally biased region" description="Pro residues" evidence="5">
    <location>
        <begin position="302"/>
        <end position="315"/>
    </location>
</feature>
<feature type="compositionally biased region" description="Pro residues" evidence="5">
    <location>
        <begin position="1626"/>
        <end position="1640"/>
    </location>
</feature>
<feature type="compositionally biased region" description="Basic and acidic residues" evidence="5">
    <location>
        <begin position="372"/>
        <end position="382"/>
    </location>
</feature>
<dbReference type="OrthoDB" id="66977at2759"/>
<feature type="region of interest" description="Disordered" evidence="5">
    <location>
        <begin position="289"/>
        <end position="329"/>
    </location>
</feature>
<feature type="compositionally biased region" description="Low complexity" evidence="5">
    <location>
        <begin position="1776"/>
        <end position="1787"/>
    </location>
</feature>
<accession>A0A0G4GDK3</accession>
<dbReference type="Gene3D" id="3.40.50.300">
    <property type="entry name" value="P-loop containing nucleotide triphosphate hydrolases"/>
    <property type="match status" value="2"/>
</dbReference>
<dbReference type="SMART" id="SM00487">
    <property type="entry name" value="DEXDc"/>
    <property type="match status" value="1"/>
</dbReference>
<dbReference type="GO" id="GO:0016787">
    <property type="term" value="F:hydrolase activity"/>
    <property type="evidence" value="ECO:0007669"/>
    <property type="project" value="UniProtKB-KW"/>
</dbReference>
<dbReference type="FunCoup" id="A0A0G4GDK3">
    <property type="interactions" value="11"/>
</dbReference>
<dbReference type="InterPro" id="IPR001650">
    <property type="entry name" value="Helicase_C-like"/>
</dbReference>
<evidence type="ECO:0000256" key="1">
    <source>
        <dbReference type="ARBA" id="ARBA00022741"/>
    </source>
</evidence>
<evidence type="ECO:0000313" key="9">
    <source>
        <dbReference type="Proteomes" id="UP000041254"/>
    </source>
</evidence>
<feature type="region of interest" description="Disordered" evidence="5">
    <location>
        <begin position="782"/>
        <end position="808"/>
    </location>
</feature>
<dbReference type="GO" id="GO:0005634">
    <property type="term" value="C:nucleus"/>
    <property type="evidence" value="ECO:0007669"/>
    <property type="project" value="TreeGrafter"/>
</dbReference>
<feature type="compositionally biased region" description="Low complexity" evidence="5">
    <location>
        <begin position="1724"/>
        <end position="1769"/>
    </location>
</feature>
<feature type="region of interest" description="Disordered" evidence="5">
    <location>
        <begin position="1540"/>
        <end position="1787"/>
    </location>
</feature>
<feature type="compositionally biased region" description="Basic residues" evidence="5">
    <location>
        <begin position="1602"/>
        <end position="1624"/>
    </location>
</feature>
<keyword evidence="9" id="KW-1185">Reference proteome</keyword>
<feature type="region of interest" description="Disordered" evidence="5">
    <location>
        <begin position="1"/>
        <end position="86"/>
    </location>
</feature>
<dbReference type="InParanoid" id="A0A0G4GDK3"/>
<feature type="region of interest" description="Disordered" evidence="5">
    <location>
        <begin position="356"/>
        <end position="395"/>
    </location>
</feature>
<evidence type="ECO:0000256" key="5">
    <source>
        <dbReference type="SAM" id="MobiDB-lite"/>
    </source>
</evidence>
<dbReference type="InterPro" id="IPR002464">
    <property type="entry name" value="DNA/RNA_helicase_DEAH_CS"/>
</dbReference>
<evidence type="ECO:0000256" key="3">
    <source>
        <dbReference type="ARBA" id="ARBA00022806"/>
    </source>
</evidence>
<evidence type="ECO:0000259" key="7">
    <source>
        <dbReference type="PROSITE" id="PS51194"/>
    </source>
</evidence>
<dbReference type="PROSITE" id="PS51194">
    <property type="entry name" value="HELICASE_CTER"/>
    <property type="match status" value="1"/>
</dbReference>
<feature type="compositionally biased region" description="Low complexity" evidence="5">
    <location>
        <begin position="1561"/>
        <end position="1571"/>
    </location>
</feature>
<dbReference type="Pfam" id="PF00271">
    <property type="entry name" value="Helicase_C"/>
    <property type="match status" value="1"/>
</dbReference>
<feature type="compositionally biased region" description="Gly residues" evidence="5">
    <location>
        <begin position="1589"/>
        <end position="1598"/>
    </location>
</feature>
<feature type="domain" description="Helicase C-terminal" evidence="7">
    <location>
        <begin position="435"/>
        <end position="621"/>
    </location>
</feature>
<name>A0A0G4GDK3_VITBC</name>
<dbReference type="Pfam" id="PF00270">
    <property type="entry name" value="DEAD"/>
    <property type="match status" value="1"/>
</dbReference>
<feature type="compositionally biased region" description="Polar residues" evidence="5">
    <location>
        <begin position="357"/>
        <end position="371"/>
    </location>
</feature>
<dbReference type="CDD" id="cd17917">
    <property type="entry name" value="DEXHc_RHA-like"/>
    <property type="match status" value="1"/>
</dbReference>
<feature type="compositionally biased region" description="Pro residues" evidence="5">
    <location>
        <begin position="1675"/>
        <end position="1715"/>
    </location>
</feature>
<dbReference type="GO" id="GO:0005524">
    <property type="term" value="F:ATP binding"/>
    <property type="evidence" value="ECO:0007669"/>
    <property type="project" value="UniProtKB-KW"/>
</dbReference>
<dbReference type="CDD" id="cd18791">
    <property type="entry name" value="SF2_C_RHA"/>
    <property type="match status" value="1"/>
</dbReference>
<feature type="region of interest" description="Disordered" evidence="5">
    <location>
        <begin position="447"/>
        <end position="468"/>
    </location>
</feature>
<keyword evidence="3" id="KW-0347">Helicase</keyword>
<evidence type="ECO:0000313" key="8">
    <source>
        <dbReference type="EMBL" id="CEM27081.1"/>
    </source>
</evidence>
<feature type="region of interest" description="Disordered" evidence="5">
    <location>
        <begin position="1370"/>
        <end position="1389"/>
    </location>
</feature>
<feature type="compositionally biased region" description="Basic and acidic residues" evidence="5">
    <location>
        <begin position="1540"/>
        <end position="1559"/>
    </location>
</feature>
<feature type="region of interest" description="Disordered" evidence="5">
    <location>
        <begin position="1041"/>
        <end position="1082"/>
    </location>
</feature>
<organism evidence="8 9">
    <name type="scientific">Vitrella brassicaformis (strain CCMP3155)</name>
    <dbReference type="NCBI Taxonomy" id="1169540"/>
    <lineage>
        <taxon>Eukaryota</taxon>
        <taxon>Sar</taxon>
        <taxon>Alveolata</taxon>
        <taxon>Colpodellida</taxon>
        <taxon>Vitrellaceae</taxon>
        <taxon>Vitrella</taxon>
    </lineage>
</organism>
<dbReference type="Gene3D" id="1.20.120.1080">
    <property type="match status" value="1"/>
</dbReference>
<dbReference type="InterPro" id="IPR014001">
    <property type="entry name" value="Helicase_ATP-bd"/>
</dbReference>
<protein>
    <recommendedName>
        <fullName evidence="10">Helicase ATP-binding domain-containing protein</fullName>
    </recommendedName>
</protein>
<feature type="compositionally biased region" description="Pro residues" evidence="5">
    <location>
        <begin position="12"/>
        <end position="34"/>
    </location>
</feature>
<keyword evidence="2" id="KW-0378">Hydrolase</keyword>
<proteinExistence type="predicted"/>
<dbReference type="SMART" id="SM00847">
    <property type="entry name" value="HA2"/>
    <property type="match status" value="1"/>
</dbReference>
<feature type="domain" description="Helicase ATP-binding" evidence="6">
    <location>
        <begin position="100"/>
        <end position="268"/>
    </location>
</feature>
<feature type="region of interest" description="Disordered" evidence="5">
    <location>
        <begin position="1091"/>
        <end position="1110"/>
    </location>
</feature>
<dbReference type="SMART" id="SM00490">
    <property type="entry name" value="HELICc"/>
    <property type="match status" value="1"/>
</dbReference>
<evidence type="ECO:0000259" key="6">
    <source>
        <dbReference type="PROSITE" id="PS51192"/>
    </source>
</evidence>
<evidence type="ECO:0000256" key="2">
    <source>
        <dbReference type="ARBA" id="ARBA00022801"/>
    </source>
</evidence>
<reference evidence="8 9" key="1">
    <citation type="submission" date="2014-11" db="EMBL/GenBank/DDBJ databases">
        <authorList>
            <person name="Zhu J."/>
            <person name="Qi W."/>
            <person name="Song R."/>
        </authorList>
    </citation>
    <scope>NUCLEOTIDE SEQUENCE [LARGE SCALE GENOMIC DNA]</scope>
</reference>
<keyword evidence="4" id="KW-0067">ATP-binding</keyword>
<dbReference type="InterPro" id="IPR027417">
    <property type="entry name" value="P-loop_NTPase"/>
</dbReference>
<keyword evidence="1" id="KW-0547">Nucleotide-binding</keyword>
<dbReference type="GO" id="GO:0003723">
    <property type="term" value="F:RNA binding"/>
    <property type="evidence" value="ECO:0007669"/>
    <property type="project" value="TreeGrafter"/>
</dbReference>
<dbReference type="PROSITE" id="PS51192">
    <property type="entry name" value="HELICASE_ATP_BIND_1"/>
    <property type="match status" value="1"/>
</dbReference>
<dbReference type="Proteomes" id="UP000041254">
    <property type="component" value="Unassembled WGS sequence"/>
</dbReference>
<dbReference type="VEuPathDB" id="CryptoDB:Vbra_22216"/>
<dbReference type="PANTHER" id="PTHR18934">
    <property type="entry name" value="ATP-DEPENDENT RNA HELICASE"/>
    <property type="match status" value="1"/>
</dbReference>
<gene>
    <name evidence="8" type="ORF">Vbra_22216</name>
</gene>
<dbReference type="InterPro" id="IPR007502">
    <property type="entry name" value="Helicase-assoc_dom"/>
</dbReference>
<feature type="compositionally biased region" description="Low complexity" evidence="5">
    <location>
        <begin position="75"/>
        <end position="84"/>
    </location>
</feature>
<dbReference type="InterPro" id="IPR011545">
    <property type="entry name" value="DEAD/DEAH_box_helicase_dom"/>
</dbReference>
<feature type="region of interest" description="Disordered" evidence="5">
    <location>
        <begin position="1453"/>
        <end position="1481"/>
    </location>
</feature>
<feature type="compositionally biased region" description="Basic residues" evidence="5">
    <location>
        <begin position="1572"/>
        <end position="1588"/>
    </location>
</feature>
<dbReference type="SUPFAM" id="SSF52540">
    <property type="entry name" value="P-loop containing nucleoside triphosphate hydrolases"/>
    <property type="match status" value="1"/>
</dbReference>
<dbReference type="STRING" id="1169540.A0A0G4GDK3"/>